<dbReference type="InterPro" id="IPR056884">
    <property type="entry name" value="NPHP3-like_N"/>
</dbReference>
<accession>A0ABX9DT00</accession>
<evidence type="ECO:0000313" key="3">
    <source>
        <dbReference type="EMBL" id="RAS45517.1"/>
    </source>
</evidence>
<gene>
    <name evidence="3" type="ORF">BC673_11060</name>
</gene>
<feature type="domain" description="Nephrocystin 3-like N-terminal" evidence="2">
    <location>
        <begin position="234"/>
        <end position="350"/>
    </location>
</feature>
<dbReference type="Proteomes" id="UP000249852">
    <property type="component" value="Unassembled WGS sequence"/>
</dbReference>
<dbReference type="Pfam" id="PF24883">
    <property type="entry name" value="NPHP3_N"/>
    <property type="match status" value="1"/>
</dbReference>
<dbReference type="Gene3D" id="3.40.50.300">
    <property type="entry name" value="P-loop containing nucleotide triphosphate hydrolases"/>
    <property type="match status" value="1"/>
</dbReference>
<evidence type="ECO:0000259" key="2">
    <source>
        <dbReference type="Pfam" id="PF24883"/>
    </source>
</evidence>
<dbReference type="PANTHER" id="PTHR19860">
    <property type="entry name" value="DDB1- AND CUL4-ASSOCIATED FACTOR 12-RELATED"/>
    <property type="match status" value="1"/>
</dbReference>
<dbReference type="PANTHER" id="PTHR19860:SF40">
    <property type="entry name" value="WD40 REPEAT-CONTAINING PROTEIN"/>
    <property type="match status" value="1"/>
</dbReference>
<organism evidence="3 4">
    <name type="scientific">Prevotella pallens</name>
    <dbReference type="NCBI Taxonomy" id="60133"/>
    <lineage>
        <taxon>Bacteria</taxon>
        <taxon>Pseudomonadati</taxon>
        <taxon>Bacteroidota</taxon>
        <taxon>Bacteroidia</taxon>
        <taxon>Bacteroidales</taxon>
        <taxon>Prevotellaceae</taxon>
        <taxon>Prevotella</taxon>
    </lineage>
</organism>
<dbReference type="RefSeq" id="WP_006045135.1">
    <property type="nucleotide sequence ID" value="NZ_QLTQ01000010.1"/>
</dbReference>
<proteinExistence type="predicted"/>
<keyword evidence="1" id="KW-0677">Repeat</keyword>
<keyword evidence="4" id="KW-1185">Reference proteome</keyword>
<protein>
    <recommendedName>
        <fullName evidence="2">Nephrocystin 3-like N-terminal domain-containing protein</fullName>
    </recommendedName>
</protein>
<dbReference type="SUPFAM" id="SSF52540">
    <property type="entry name" value="P-loop containing nucleoside triphosphate hydrolases"/>
    <property type="match status" value="1"/>
</dbReference>
<dbReference type="EMBL" id="QLTQ01000010">
    <property type="protein sequence ID" value="RAS45517.1"/>
    <property type="molecule type" value="Genomic_DNA"/>
</dbReference>
<dbReference type="InterPro" id="IPR051191">
    <property type="entry name" value="DCAF12"/>
</dbReference>
<sequence>MSQVSATGERAAMSGYKHQYDLFAQRIYDEMINNNLVRISVASDEVGKLDDIFYETRKAIFAYQIKWSIDKDAIMSITDFKELVVDIAKSWKRIQQGKEKPVMPFLLTNRHVSDKYDIDAEIKGIKDKTELTDEEFSEFAKVFQFVERSGCEEFLVTNADTNIRTSDVLKLHRLIEETAGGNERRVEFTCAELIEKLNWQYRFNRRFNHDLFVDEDHYVPIHKTVEKLNAAIETHHSGYIFLQGMPGSGKSSLLSHFARYSRYNIVTYYAFDFVNPSSPDNIFLRGEAVSLFHDLVLALNERGYNYSGHIVSNDLKELRDTFFAQLSQMHNNYVKDGNRTIIVIDGLDHIIREYKDCEHEFIALLPSPKSIPEGITIILGSQHFNESLTLLEDIHAEYKDESRVVMMDALTGEEMVALIDKTLPAEVISKENTDEIISKSQGHPLYLTYIIEALRRSDDLASTLKNLPEYNKDVETYYRSIISKILAESCELTHLLGLLSRINDEVHWEFIKEWSPSENVVRTFVTSIKPLLRYNENSHSLSFFHNSFRQFLLGETGRDAMTGDMDKQKAQGYYSELADLYLKSGVEKHWLAFQYLYLANRYEDFLNMATPSELSQEVSQFRPLSEIEKDAVYGLYIGRNLNDPYIVLRYMLAKSEVEQRKNQDYSALTFTDDFIDLGEYELAKNLLHRGNSLLCNETGALISSRKFYAAGDIEEARLLLDLAYPRFLYVRNDKLGYTDNFNHRLEVLKEWMRTASYFYGDEQLNGYLASFTKNLFDSQERSYERYSSESIYAALEESVMLGLFDKGDTDRFKSRLQTLILNIEKNPYTPFSILRYVLNGCRAIDDTENAKKYFEILRKIYDDTDPHQRIIIAYDSWLLYHDVDEVKAIIEGLEFGQLSTPVKLEMETPLVNFRPMYRLAFLRRLCGFDDSVVEAVPKADIKDGGHETITTFARNLCILAKTAADGELGKGLSYDFNQIMKSLLLFFRSIDNRDVHLYALNKYRIDYYKIAISVAARFGNEGIAHIRKVIREVFTETNAYSDLKREAALKLFRYDGDSELLRKCLLEVETTMLEGQDQNGRMEQFTKQGRAWLRYGDKDKGIDCFRRVLNDTFCVGYSKDYQVSWFTEYTREINRIEPERSIERLKWITLRLKYVDTITDQSSLSDIVDELLKAAFSYNIASGLNMYLWMLDREFTTFVNGFAYMIEGILTEVETKEEYGMLVELFCRLFLFVDDYEDGHPYLLKKILKKGIALYDGKLPDEIKRKIDHAVKTECTENVQESYSKIELGEAPLDNERIPKGSGDDDAFTWINKGEDAYRDGNMTEAWKCAEKAIRLSRSSGWIKFYDGGSRIFTFRLMGMIDKDKAQELALKTLVDDLAHGYSYGMTQHIDDILSLVTDEVDKSKVYAEWQSYMNRLLCEESAVKGDYPAINTEPSGVSDIIIRFILILGRSLVNPVRERASYLLALLLNHGCDKIVDYLRVENNNKLTLDVGKFLLEENSPKLTMLGYIVKPLALSRNILWRMYAVDILNALHLDTPDVPRINRPAIYNLQYEENDYRLLDNKGKNIKQKENDHKIGSPFVDFLCEIFHVSEDIIYYRANQLALHYTSEHDMTDEADSRLRTHLDKIYLKMSFLHTYSEGVLNGIMEAAGELLDSSSMTLEALRPVFTLYDYAVSTWSVEEKPTFIHHIEIDEYHILPKNWENEASKCSRLNTTLADYSSKVVIGESTLLTSTNDGLPSEEYLQMIVPEGFANEGRNFFGDMPYHRLSKDYYHLRCHECQPPVVIRESFFVQFSHKTSWIAFNPQLAKELNWEPMEDCLFGWKNKDDELMVESIYWNHGNTQNMGLRWTESGEGWIVVATPKAVESIKQFYGVNLVQSKRVVRTYKGATQLYKCLERLG</sequence>
<evidence type="ECO:0000256" key="1">
    <source>
        <dbReference type="ARBA" id="ARBA00022737"/>
    </source>
</evidence>
<dbReference type="InterPro" id="IPR027417">
    <property type="entry name" value="P-loop_NTPase"/>
</dbReference>
<comment type="caution">
    <text evidence="3">The sequence shown here is derived from an EMBL/GenBank/DDBJ whole genome shotgun (WGS) entry which is preliminary data.</text>
</comment>
<name>A0ABX9DT00_9BACT</name>
<evidence type="ECO:0000313" key="4">
    <source>
        <dbReference type="Proteomes" id="UP000249852"/>
    </source>
</evidence>
<reference evidence="3 4" key="1">
    <citation type="submission" date="2018-06" db="EMBL/GenBank/DDBJ databases">
        <title>Genomic Encyclopedia of Archaeal and Bacterial Type Strains, Phase II (KMG-II): from individual species to whole genera.</title>
        <authorList>
            <person name="Goeker M."/>
        </authorList>
    </citation>
    <scope>NUCLEOTIDE SEQUENCE [LARGE SCALE GENOMIC DNA]</scope>
    <source>
        <strain evidence="3 4">DSM 18710</strain>
    </source>
</reference>